<organism evidence="3 4">
    <name type="scientific">Flavobacterium chungangensis</name>
    <dbReference type="NCBI Taxonomy" id="2708132"/>
    <lineage>
        <taxon>Bacteria</taxon>
        <taxon>Pseudomonadati</taxon>
        <taxon>Bacteroidota</taxon>
        <taxon>Flavobacteriia</taxon>
        <taxon>Flavobacteriales</taxon>
        <taxon>Flavobacteriaceae</taxon>
        <taxon>Flavobacterium</taxon>
    </lineage>
</organism>
<evidence type="ECO:0000256" key="2">
    <source>
        <dbReference type="SAM" id="SignalP"/>
    </source>
</evidence>
<feature type="chain" id="PRO_5046320636" description="Protein BatD" evidence="2">
    <location>
        <begin position="19"/>
        <end position="545"/>
    </location>
</feature>
<feature type="transmembrane region" description="Helical" evidence="1">
    <location>
        <begin position="148"/>
        <end position="169"/>
    </location>
</feature>
<keyword evidence="1" id="KW-0472">Membrane</keyword>
<keyword evidence="1" id="KW-1133">Transmembrane helix</keyword>
<evidence type="ECO:0000313" key="3">
    <source>
        <dbReference type="EMBL" id="MFC4478038.1"/>
    </source>
</evidence>
<comment type="caution">
    <text evidence="3">The sequence shown here is derived from an EMBL/GenBank/DDBJ whole genome shotgun (WGS) entry which is preliminary data.</text>
</comment>
<gene>
    <name evidence="3" type="ORF">ACFO3N_13265</name>
</gene>
<proteinExistence type="predicted"/>
<accession>A0ABV8ZGK4</accession>
<reference evidence="4" key="1">
    <citation type="journal article" date="2019" name="Int. J. Syst. Evol. Microbiol.">
        <title>The Global Catalogue of Microorganisms (GCM) 10K type strain sequencing project: providing services to taxonomists for standard genome sequencing and annotation.</title>
        <authorList>
            <consortium name="The Broad Institute Genomics Platform"/>
            <consortium name="The Broad Institute Genome Sequencing Center for Infectious Disease"/>
            <person name="Wu L."/>
            <person name="Ma J."/>
        </authorList>
    </citation>
    <scope>NUCLEOTIDE SEQUENCE [LARGE SCALE GENOMIC DNA]</scope>
    <source>
        <strain evidence="4">NBRC 103627</strain>
    </source>
</reference>
<keyword evidence="2" id="KW-0732">Signal</keyword>
<keyword evidence="1" id="KW-0812">Transmembrane</keyword>
<evidence type="ECO:0000313" key="4">
    <source>
        <dbReference type="Proteomes" id="UP001596003"/>
    </source>
</evidence>
<evidence type="ECO:0008006" key="5">
    <source>
        <dbReference type="Google" id="ProtNLM"/>
    </source>
</evidence>
<feature type="signal peptide" evidence="2">
    <location>
        <begin position="1"/>
        <end position="18"/>
    </location>
</feature>
<sequence length="545" mass="62060">MKFKLYIFLFLFSTMIFAQQKQVETSIDTTKNKIGAEFKLTLKTVVTSTSKVEFPKLKNIGSLEVIQSYPIDTVKKDATNYELIKKYGLTQFDSGRYTIPSIKILIDKKPFYSDSIKVEVAAVKVDTLQQKMYDIKDISSVDEGMGNWWIYTLIVLAILGIGGFVYWYVKKRQLKKIEEEVYKTPIEKATSLLNNLEQKELVQKGEIKEYYSELTDIARNYIEEAIHIPAMESTTSELITAIREASTKKKMTLTPETVENLERVLRQADLVKFAKSKPLDFEITDDRNKIQKVILTLDNAIPTEAPEEIEDQLLNEAQRQRQIQAQLKKQRNARIGYAVAAIILLLFATTTFFVVTKGFNYVKDNVIGHPSKELLEGEWVKSAYGSPAVLIETPKVLKRMDAQKVLPKEAMALIKEMQLFTYGSMVDNFYVTVSTSKFKQPTDIDLSKTLEGNLKIIEAQGGQNIILKQEDFQTNEGIQGVKGYGTMTVLNPATKTSTKAYYELLLFKQDQGLQQILILHEEGDTYANEITTRILNSVELQRANN</sequence>
<feature type="transmembrane region" description="Helical" evidence="1">
    <location>
        <begin position="335"/>
        <end position="355"/>
    </location>
</feature>
<name>A0ABV8ZGK4_9FLAO</name>
<dbReference type="RefSeq" id="WP_379798411.1">
    <property type="nucleotide sequence ID" value="NZ_JBHSFY010000007.1"/>
</dbReference>
<dbReference type="Proteomes" id="UP001596003">
    <property type="component" value="Unassembled WGS sequence"/>
</dbReference>
<evidence type="ECO:0000256" key="1">
    <source>
        <dbReference type="SAM" id="Phobius"/>
    </source>
</evidence>
<dbReference type="EMBL" id="JBHSFY010000007">
    <property type="protein sequence ID" value="MFC4478038.1"/>
    <property type="molecule type" value="Genomic_DNA"/>
</dbReference>
<keyword evidence="4" id="KW-1185">Reference proteome</keyword>
<protein>
    <recommendedName>
        <fullName evidence="5">Protein BatD</fullName>
    </recommendedName>
</protein>